<evidence type="ECO:0000256" key="1">
    <source>
        <dbReference type="SAM" id="Phobius"/>
    </source>
</evidence>
<dbReference type="RefSeq" id="WP_213514574.1">
    <property type="nucleotide sequence ID" value="NZ_BOSE01000003.1"/>
</dbReference>
<dbReference type="PANTHER" id="PTHR36834:SF1">
    <property type="entry name" value="INTEGRAL MEMBRANE PROTEIN"/>
    <property type="match status" value="1"/>
</dbReference>
<name>A0A919YQC8_9BACL</name>
<sequence length="165" mass="18738">MKTIFRILLALLAIVNVYMLISIILFKMMPLQQSILSQLDSLKFQLQLVMQRPSLIESRIQSANFIPFYTIRSSLSTHMGPSQWLNLYGNVLIFIPTGVIIGLWKNKQRIATAALFSFLLSLMLESMQLMLLMGSFDVDDLILNTCGGTIGACFVSLLYLLRKHF</sequence>
<feature type="transmembrane region" description="Helical" evidence="1">
    <location>
        <begin position="141"/>
        <end position="161"/>
    </location>
</feature>
<feature type="domain" description="VanZ-like" evidence="2">
    <location>
        <begin position="21"/>
        <end position="158"/>
    </location>
</feature>
<evidence type="ECO:0000313" key="4">
    <source>
        <dbReference type="Proteomes" id="UP000683139"/>
    </source>
</evidence>
<evidence type="ECO:0000259" key="2">
    <source>
        <dbReference type="Pfam" id="PF04892"/>
    </source>
</evidence>
<protein>
    <recommendedName>
        <fullName evidence="2">VanZ-like domain-containing protein</fullName>
    </recommendedName>
</protein>
<feature type="transmembrane region" description="Helical" evidence="1">
    <location>
        <begin position="111"/>
        <end position="135"/>
    </location>
</feature>
<dbReference type="InterPro" id="IPR053150">
    <property type="entry name" value="Teicoplanin_resist-assoc"/>
</dbReference>
<feature type="transmembrane region" description="Helical" evidence="1">
    <location>
        <begin position="85"/>
        <end position="104"/>
    </location>
</feature>
<keyword evidence="1" id="KW-1133">Transmembrane helix</keyword>
<dbReference type="EMBL" id="BOSE01000003">
    <property type="protein sequence ID" value="GIP16309.1"/>
    <property type="molecule type" value="Genomic_DNA"/>
</dbReference>
<dbReference type="AlphaFoldDB" id="A0A919YQC8"/>
<proteinExistence type="predicted"/>
<reference evidence="3" key="1">
    <citation type="submission" date="2021-03" db="EMBL/GenBank/DDBJ databases">
        <title>Antimicrobial resistance genes in bacteria isolated from Japanese honey, and their potential for conferring macrolide and lincosamide resistance in the American foulbrood pathogen Paenibacillus larvae.</title>
        <authorList>
            <person name="Okamoto M."/>
            <person name="Kumagai M."/>
            <person name="Kanamori H."/>
            <person name="Takamatsu D."/>
        </authorList>
    </citation>
    <scope>NUCLEOTIDE SEQUENCE</scope>
    <source>
        <strain evidence="3">J40TS1</strain>
    </source>
</reference>
<keyword evidence="1" id="KW-0472">Membrane</keyword>
<comment type="caution">
    <text evidence="3">The sequence shown here is derived from an EMBL/GenBank/DDBJ whole genome shotgun (WGS) entry which is preliminary data.</text>
</comment>
<keyword evidence="1" id="KW-0812">Transmembrane</keyword>
<dbReference type="InterPro" id="IPR006976">
    <property type="entry name" value="VanZ-like"/>
</dbReference>
<gene>
    <name evidence="3" type="ORF">J40TS1_19510</name>
</gene>
<organism evidence="3 4">
    <name type="scientific">Paenibacillus montaniterrae</name>
    <dbReference type="NCBI Taxonomy" id="429341"/>
    <lineage>
        <taxon>Bacteria</taxon>
        <taxon>Bacillati</taxon>
        <taxon>Bacillota</taxon>
        <taxon>Bacilli</taxon>
        <taxon>Bacillales</taxon>
        <taxon>Paenibacillaceae</taxon>
        <taxon>Paenibacillus</taxon>
    </lineage>
</organism>
<dbReference type="PANTHER" id="PTHR36834">
    <property type="entry name" value="MEMBRANE PROTEIN-RELATED"/>
    <property type="match status" value="1"/>
</dbReference>
<dbReference type="Proteomes" id="UP000683139">
    <property type="component" value="Unassembled WGS sequence"/>
</dbReference>
<keyword evidence="4" id="KW-1185">Reference proteome</keyword>
<accession>A0A919YQC8</accession>
<dbReference type="Pfam" id="PF04892">
    <property type="entry name" value="VanZ"/>
    <property type="match status" value="1"/>
</dbReference>
<evidence type="ECO:0000313" key="3">
    <source>
        <dbReference type="EMBL" id="GIP16309.1"/>
    </source>
</evidence>
<feature type="transmembrane region" description="Helical" evidence="1">
    <location>
        <begin position="7"/>
        <end position="26"/>
    </location>
</feature>